<gene>
    <name evidence="1" type="ORF">Mgra_00000524</name>
</gene>
<proteinExistence type="predicted"/>
<comment type="caution">
    <text evidence="1">The sequence shown here is derived from an EMBL/GenBank/DDBJ whole genome shotgun (WGS) entry which is preliminary data.</text>
</comment>
<name>A0A8T0A3D5_9BILA</name>
<accession>A0A8T0A3D5</accession>
<evidence type="ECO:0000313" key="2">
    <source>
        <dbReference type="Proteomes" id="UP000605970"/>
    </source>
</evidence>
<sequence length="107" mass="11499">AIALFISKGNAAFENISCGQCIKDLCSYPCLNSTVSACENCINIDVPRLCKSCVPGTCKSRNPDDNKTCDHCIRKICGPPCNTDDSSCKNCLDIDIPNLCGCCNKKN</sequence>
<feature type="non-terminal residue" evidence="1">
    <location>
        <position position="107"/>
    </location>
</feature>
<reference evidence="1" key="1">
    <citation type="journal article" date="2020" name="Ecol. Evol.">
        <title>Genome structure and content of the rice root-knot nematode (Meloidogyne graminicola).</title>
        <authorList>
            <person name="Phan N.T."/>
            <person name="Danchin E.G.J."/>
            <person name="Klopp C."/>
            <person name="Perfus-Barbeoch L."/>
            <person name="Kozlowski D.K."/>
            <person name="Koutsovoulos G.D."/>
            <person name="Lopez-Roques C."/>
            <person name="Bouchez O."/>
            <person name="Zahm M."/>
            <person name="Besnard G."/>
            <person name="Bellafiore S."/>
        </authorList>
    </citation>
    <scope>NUCLEOTIDE SEQUENCE</scope>
    <source>
        <strain evidence="1">VN-18</strain>
    </source>
</reference>
<protein>
    <submittedName>
        <fullName evidence="1">Uncharacterized protein</fullName>
    </submittedName>
</protein>
<dbReference type="AlphaFoldDB" id="A0A8T0A3D5"/>
<organism evidence="1 2">
    <name type="scientific">Meloidogyne graminicola</name>
    <dbReference type="NCBI Taxonomy" id="189291"/>
    <lineage>
        <taxon>Eukaryota</taxon>
        <taxon>Metazoa</taxon>
        <taxon>Ecdysozoa</taxon>
        <taxon>Nematoda</taxon>
        <taxon>Chromadorea</taxon>
        <taxon>Rhabditida</taxon>
        <taxon>Tylenchina</taxon>
        <taxon>Tylenchomorpha</taxon>
        <taxon>Tylenchoidea</taxon>
        <taxon>Meloidogynidae</taxon>
        <taxon>Meloidogyninae</taxon>
        <taxon>Meloidogyne</taxon>
    </lineage>
</organism>
<keyword evidence="2" id="KW-1185">Reference proteome</keyword>
<evidence type="ECO:0000313" key="1">
    <source>
        <dbReference type="EMBL" id="KAF7640080.1"/>
    </source>
</evidence>
<dbReference type="OrthoDB" id="5901134at2759"/>
<dbReference type="EMBL" id="JABEBT010000002">
    <property type="protein sequence ID" value="KAF7640080.1"/>
    <property type="molecule type" value="Genomic_DNA"/>
</dbReference>
<dbReference type="Proteomes" id="UP000605970">
    <property type="component" value="Unassembled WGS sequence"/>
</dbReference>